<evidence type="ECO:0000313" key="3">
    <source>
        <dbReference type="Proteomes" id="UP000824890"/>
    </source>
</evidence>
<keyword evidence="1" id="KW-0812">Transmembrane</keyword>
<dbReference type="Proteomes" id="UP000824890">
    <property type="component" value="Unassembled WGS sequence"/>
</dbReference>
<evidence type="ECO:0000256" key="1">
    <source>
        <dbReference type="SAM" id="Phobius"/>
    </source>
</evidence>
<protein>
    <submittedName>
        <fullName evidence="2">Uncharacterized protein</fullName>
    </submittedName>
</protein>
<proteinExistence type="predicted"/>
<sequence>LKNKFSPNSFTKVFHQQALVAPAPASGQRRRRRASAAGVGSFISPSSMFYFCFTIVISLLSTVRRRSWFELLQSGETSVCKGVNIVSVFSFWFRSEVVAVVKGGRSRRFRVRLLLRVSGLWSWWSHSAAGWSLVCFAVSCSERSPVSAVRRAPVVSSNTETIHGSGYVGGVGNLAQWYGSCGVNLWDRRRSGSRRCLVVRHVCSSPLSEISFSSLKLLLYGSHAAARCFLCRFRDCLFRVQWQSQPGLWPFGVWGCCTSCSLLVSGL</sequence>
<feature type="transmembrane region" description="Helical" evidence="1">
    <location>
        <begin position="39"/>
        <end position="63"/>
    </location>
</feature>
<organism evidence="2 3">
    <name type="scientific">Brassica napus</name>
    <name type="common">Rape</name>
    <dbReference type="NCBI Taxonomy" id="3708"/>
    <lineage>
        <taxon>Eukaryota</taxon>
        <taxon>Viridiplantae</taxon>
        <taxon>Streptophyta</taxon>
        <taxon>Embryophyta</taxon>
        <taxon>Tracheophyta</taxon>
        <taxon>Spermatophyta</taxon>
        <taxon>Magnoliopsida</taxon>
        <taxon>eudicotyledons</taxon>
        <taxon>Gunneridae</taxon>
        <taxon>Pentapetalae</taxon>
        <taxon>rosids</taxon>
        <taxon>malvids</taxon>
        <taxon>Brassicales</taxon>
        <taxon>Brassicaceae</taxon>
        <taxon>Brassiceae</taxon>
        <taxon>Brassica</taxon>
    </lineage>
</organism>
<gene>
    <name evidence="2" type="ORF">HID58_086663</name>
</gene>
<reference evidence="2 3" key="1">
    <citation type="submission" date="2021-05" db="EMBL/GenBank/DDBJ databases">
        <title>Genome Assembly of Synthetic Allotetraploid Brassica napus Reveals Homoeologous Exchanges between Subgenomes.</title>
        <authorList>
            <person name="Davis J.T."/>
        </authorList>
    </citation>
    <scope>NUCLEOTIDE SEQUENCE [LARGE SCALE GENOMIC DNA]</scope>
    <source>
        <strain evidence="3">cv. Da-Ae</strain>
        <tissue evidence="2">Seedling</tissue>
    </source>
</reference>
<dbReference type="EMBL" id="JAGKQM010000019">
    <property type="protein sequence ID" value="KAH0858402.1"/>
    <property type="molecule type" value="Genomic_DNA"/>
</dbReference>
<keyword evidence="3" id="KW-1185">Reference proteome</keyword>
<feature type="non-terminal residue" evidence="2">
    <location>
        <position position="267"/>
    </location>
</feature>
<accession>A0ABQ7XSY5</accession>
<keyword evidence="1" id="KW-1133">Transmembrane helix</keyword>
<comment type="caution">
    <text evidence="2">The sequence shown here is derived from an EMBL/GenBank/DDBJ whole genome shotgun (WGS) entry which is preliminary data.</text>
</comment>
<name>A0ABQ7XSY5_BRANA</name>
<feature type="non-terminal residue" evidence="2">
    <location>
        <position position="1"/>
    </location>
</feature>
<evidence type="ECO:0000313" key="2">
    <source>
        <dbReference type="EMBL" id="KAH0858402.1"/>
    </source>
</evidence>
<keyword evidence="1" id="KW-0472">Membrane</keyword>